<evidence type="ECO:0000259" key="8">
    <source>
        <dbReference type="Pfam" id="PF13515"/>
    </source>
</evidence>
<feature type="transmembrane region" description="Helical" evidence="7">
    <location>
        <begin position="459"/>
        <end position="478"/>
    </location>
</feature>
<evidence type="ECO:0000256" key="2">
    <source>
        <dbReference type="ARBA" id="ARBA00022475"/>
    </source>
</evidence>
<evidence type="ECO:0000313" key="10">
    <source>
        <dbReference type="Proteomes" id="UP000242752"/>
    </source>
</evidence>
<accession>A0A2K3YJX9</accession>
<keyword evidence="2" id="KW-1003">Cell membrane</keyword>
<feature type="transmembrane region" description="Helical" evidence="7">
    <location>
        <begin position="360"/>
        <end position="380"/>
    </location>
</feature>
<keyword evidence="3 7" id="KW-0812">Transmembrane</keyword>
<evidence type="ECO:0000256" key="1">
    <source>
        <dbReference type="ARBA" id="ARBA00004651"/>
    </source>
</evidence>
<dbReference type="AlphaFoldDB" id="A0A2K3YJX9"/>
<evidence type="ECO:0000313" key="9">
    <source>
        <dbReference type="EMBL" id="PNZ25913.1"/>
    </source>
</evidence>
<dbReference type="RefSeq" id="WP_103358644.1">
    <property type="nucleotide sequence ID" value="NZ_PPRF01000065.1"/>
</dbReference>
<keyword evidence="4 7" id="KW-1133">Transmembrane helix</keyword>
<dbReference type="Proteomes" id="UP000242752">
    <property type="component" value="Unassembled WGS sequence"/>
</dbReference>
<comment type="similarity">
    <text evidence="6">Belongs to the YccS/YhfK family.</text>
</comment>
<dbReference type="OrthoDB" id="581879at2"/>
<feature type="transmembrane region" description="Helical" evidence="7">
    <location>
        <begin position="91"/>
        <end position="108"/>
    </location>
</feature>
<gene>
    <name evidence="9" type="ORF">CD122_08970</name>
</gene>
<feature type="transmembrane region" description="Helical" evidence="7">
    <location>
        <begin position="21"/>
        <end position="37"/>
    </location>
</feature>
<dbReference type="InterPro" id="IPR049453">
    <property type="entry name" value="Memb_transporter_dom"/>
</dbReference>
<evidence type="ECO:0000256" key="5">
    <source>
        <dbReference type="ARBA" id="ARBA00023136"/>
    </source>
</evidence>
<feature type="transmembrane region" description="Helical" evidence="7">
    <location>
        <begin position="138"/>
        <end position="158"/>
    </location>
</feature>
<evidence type="ECO:0000256" key="4">
    <source>
        <dbReference type="ARBA" id="ARBA00022989"/>
    </source>
</evidence>
<organism evidence="9 10">
    <name type="scientific">Staphylococcus rostri</name>
    <dbReference type="NCBI Taxonomy" id="522262"/>
    <lineage>
        <taxon>Bacteria</taxon>
        <taxon>Bacillati</taxon>
        <taxon>Bacillota</taxon>
        <taxon>Bacilli</taxon>
        <taxon>Bacillales</taxon>
        <taxon>Staphylococcaceae</taxon>
        <taxon>Staphylococcus</taxon>
    </lineage>
</organism>
<feature type="transmembrane region" description="Helical" evidence="7">
    <location>
        <begin position="427"/>
        <end position="447"/>
    </location>
</feature>
<evidence type="ECO:0000256" key="3">
    <source>
        <dbReference type="ARBA" id="ARBA00022692"/>
    </source>
</evidence>
<dbReference type="EMBL" id="PPRF01000065">
    <property type="protein sequence ID" value="PNZ25913.1"/>
    <property type="molecule type" value="Genomic_DNA"/>
</dbReference>
<feature type="transmembrane region" description="Helical" evidence="7">
    <location>
        <begin position="332"/>
        <end position="354"/>
    </location>
</feature>
<keyword evidence="10" id="KW-1185">Reference proteome</keyword>
<comment type="caution">
    <text evidence="9">The sequence shown here is derived from an EMBL/GenBank/DDBJ whole genome shotgun (WGS) entry which is preliminary data.</text>
</comment>
<evidence type="ECO:0000256" key="6">
    <source>
        <dbReference type="ARBA" id="ARBA00043993"/>
    </source>
</evidence>
<name>A0A2K3YJX9_9STAP</name>
<dbReference type="GO" id="GO:0005886">
    <property type="term" value="C:plasma membrane"/>
    <property type="evidence" value="ECO:0007669"/>
    <property type="project" value="UniProtKB-SubCell"/>
</dbReference>
<keyword evidence="5 7" id="KW-0472">Membrane</keyword>
<reference evidence="9 10" key="1">
    <citation type="submission" date="2017-08" db="EMBL/GenBank/DDBJ databases">
        <title>Draft genome sequences of 64 type strains of genus Staph aureus.</title>
        <authorList>
            <person name="Cole K."/>
            <person name="Golubchik T."/>
            <person name="Russell J."/>
            <person name="Foster D."/>
            <person name="Llewelyn M."/>
            <person name="Wilson D."/>
            <person name="Crook D."/>
            <person name="Paul J."/>
        </authorList>
    </citation>
    <scope>NUCLEOTIDE SEQUENCE [LARGE SCALE GENOMIC DNA]</scope>
    <source>
        <strain evidence="9 10">DSM 21968</strain>
    </source>
</reference>
<feature type="transmembrane region" description="Helical" evidence="7">
    <location>
        <begin position="43"/>
        <end position="61"/>
    </location>
</feature>
<sequence>MHTYWRNVTFVATDKININRGIRQGLLMLVPLLYGVLTDHMSLALLISIGTFAHIYVFSGTFTSRMRAVCFATCGLVLAMMLGTLTVSYPLLFGIGLLIVAVLPYYVFTTLHLPGPSSTFFIIAYSLSSVMPVQPEAFFYRGVMVGIGGLLGIILVYVESKLKGEQPEQAAVQQDFVHIRQLVQHFNNQVMFNDLTKAAVNGLMMSSDILSTTRSTLQKKSAAYQRLILLHRVAEGIYSELLELNAKGQRPLPPIIVEMMDYVTSPIVEGNISHTPWRKRIDVPKSYDALVQLIFKVDEVLQMPDEQVKHQAHVTSPQYLARLRYNLTPESMNFIATLKYTVIIGCAIMIALVFDFERAYWIPLSAHTILIGGGTTIASIERAGGRWIGTLIGIGISIVVLLFEPSLLVVVLVMCICSALTEMLIAANYALAMCVITVQVILLGGLAQGHLTMMIALPRFLDTTVGILIAVIGVLLIGQRLASKRLPEMMGNVARIESQMFHYLFSDNGYPTEKTARRDALRMKLQMDNMETMYRYAYNEWSSNRKRTQYYYPGMFLLQQIHFKLLQCFQAPPKEKLSPAIMGTYLLVFENIAKHFEHGIAQDDVVTLPPLQNYVQIRRALMQLQEIALYDKGDQRNPHLLAD</sequence>
<dbReference type="PANTHER" id="PTHR30509">
    <property type="entry name" value="P-HYDROXYBENZOIC ACID EFFLUX PUMP SUBUNIT-RELATED"/>
    <property type="match status" value="1"/>
</dbReference>
<protein>
    <submittedName>
        <fullName evidence="9">FUSC family protein</fullName>
    </submittedName>
</protein>
<feature type="domain" description="Integral membrane bound transporter" evidence="8">
    <location>
        <begin position="347"/>
        <end position="472"/>
    </location>
</feature>
<proteinExistence type="inferred from homology"/>
<feature type="transmembrane region" description="Helical" evidence="7">
    <location>
        <begin position="392"/>
        <end position="421"/>
    </location>
</feature>
<evidence type="ECO:0000256" key="7">
    <source>
        <dbReference type="SAM" id="Phobius"/>
    </source>
</evidence>
<dbReference type="Pfam" id="PF13515">
    <property type="entry name" value="FUSC_2"/>
    <property type="match status" value="1"/>
</dbReference>
<comment type="subcellular location">
    <subcellularLocation>
        <location evidence="1">Cell membrane</location>
        <topology evidence="1">Multi-pass membrane protein</topology>
    </subcellularLocation>
</comment>
<dbReference type="PANTHER" id="PTHR30509:SF9">
    <property type="entry name" value="MULTIDRUG RESISTANCE PROTEIN MDTO"/>
    <property type="match status" value="1"/>
</dbReference>